<dbReference type="EMBL" id="CAJPDT010000012">
    <property type="protein sequence ID" value="CAF9913536.1"/>
    <property type="molecule type" value="Genomic_DNA"/>
</dbReference>
<comment type="caution">
    <text evidence="1">The sequence shown here is derived from an EMBL/GenBank/DDBJ whole genome shotgun (WGS) entry which is preliminary data.</text>
</comment>
<protein>
    <submittedName>
        <fullName evidence="1">Uncharacterized protein</fullName>
    </submittedName>
</protein>
<evidence type="ECO:0000313" key="2">
    <source>
        <dbReference type="Proteomes" id="UP000664534"/>
    </source>
</evidence>
<proteinExistence type="predicted"/>
<sequence length="349" mass="40101">MKQARRRASVHRESPQGGFEFMSLPPEIRYKVYIFYVDDLDTDIDNHVTVEKRTPTMRGGRALQIRDVHLTWISMLGVSCQIRRELSSLFWKLNTIKLRPGTAGSLNSVAFGNIRKIYIEVVSPQRRVRKYAFTLSDFRTAVKTLLKLPSLQQIDTVIDVPSVLACLPTKGPSPCRRHGNEIGNLVQKFRKDLIRNWGGYYYFRLPVTQEARLQAYTQITQEFPSLSTSINLNLAFCPDHALGFCDEMICRLLHAIEELCQDPHGHPAECLFFFEHPSPATSTWTPNTTIWRLGNGDFPTIVDITDLRAKQPDSKSMVSNRLRRDDSLFKDMYLRKEDTDDEDESVVSQ</sequence>
<dbReference type="Proteomes" id="UP000664534">
    <property type="component" value="Unassembled WGS sequence"/>
</dbReference>
<gene>
    <name evidence="1" type="ORF">IMSHALPRED_001373</name>
</gene>
<accession>A0A8H3F394</accession>
<dbReference type="OrthoDB" id="5372935at2759"/>
<organism evidence="1 2">
    <name type="scientific">Imshaugia aleurites</name>
    <dbReference type="NCBI Taxonomy" id="172621"/>
    <lineage>
        <taxon>Eukaryota</taxon>
        <taxon>Fungi</taxon>
        <taxon>Dikarya</taxon>
        <taxon>Ascomycota</taxon>
        <taxon>Pezizomycotina</taxon>
        <taxon>Lecanoromycetes</taxon>
        <taxon>OSLEUM clade</taxon>
        <taxon>Lecanoromycetidae</taxon>
        <taxon>Lecanorales</taxon>
        <taxon>Lecanorineae</taxon>
        <taxon>Parmeliaceae</taxon>
        <taxon>Imshaugia</taxon>
    </lineage>
</organism>
<dbReference type="AlphaFoldDB" id="A0A8H3F394"/>
<evidence type="ECO:0000313" key="1">
    <source>
        <dbReference type="EMBL" id="CAF9913536.1"/>
    </source>
</evidence>
<name>A0A8H3F394_9LECA</name>
<keyword evidence="2" id="KW-1185">Reference proteome</keyword>
<reference evidence="1" key="1">
    <citation type="submission" date="2021-03" db="EMBL/GenBank/DDBJ databases">
        <authorList>
            <person name="Tagirdzhanova G."/>
        </authorList>
    </citation>
    <scope>NUCLEOTIDE SEQUENCE</scope>
</reference>